<feature type="non-terminal residue" evidence="1">
    <location>
        <position position="97"/>
    </location>
</feature>
<evidence type="ECO:0000313" key="1">
    <source>
        <dbReference type="EMBL" id="RRT71535.1"/>
    </source>
</evidence>
<organism evidence="1 2">
    <name type="scientific">Ensete ventricosum</name>
    <name type="common">Abyssinian banana</name>
    <name type="synonym">Musa ensete</name>
    <dbReference type="NCBI Taxonomy" id="4639"/>
    <lineage>
        <taxon>Eukaryota</taxon>
        <taxon>Viridiplantae</taxon>
        <taxon>Streptophyta</taxon>
        <taxon>Embryophyta</taxon>
        <taxon>Tracheophyta</taxon>
        <taxon>Spermatophyta</taxon>
        <taxon>Magnoliopsida</taxon>
        <taxon>Liliopsida</taxon>
        <taxon>Zingiberales</taxon>
        <taxon>Musaceae</taxon>
        <taxon>Ensete</taxon>
    </lineage>
</organism>
<protein>
    <submittedName>
        <fullName evidence="1">Uncharacterized protein</fullName>
    </submittedName>
</protein>
<gene>
    <name evidence="1" type="ORF">B296_00031398</name>
</gene>
<proteinExistence type="predicted"/>
<name>A0A427A5M1_ENSVE</name>
<evidence type="ECO:0000313" key="2">
    <source>
        <dbReference type="Proteomes" id="UP000287651"/>
    </source>
</evidence>
<sequence>MGYYNGAWSRRRSLPEDTTVMIRETIHLTTVTSEAGSTVKIFDVNRICGEVEVRFNRPRRDLIWFGRFGSTSDVTRFAISRAQSGAGQDGRRPWSRL</sequence>
<dbReference type="AlphaFoldDB" id="A0A427A5M1"/>
<dbReference type="EMBL" id="AMZH03003683">
    <property type="protein sequence ID" value="RRT71535.1"/>
    <property type="molecule type" value="Genomic_DNA"/>
</dbReference>
<comment type="caution">
    <text evidence="1">The sequence shown here is derived from an EMBL/GenBank/DDBJ whole genome shotgun (WGS) entry which is preliminary data.</text>
</comment>
<reference evidence="1 2" key="1">
    <citation type="journal article" date="2014" name="Agronomy (Basel)">
        <title>A Draft Genome Sequence for Ensete ventricosum, the Drought-Tolerant Tree Against Hunger.</title>
        <authorList>
            <person name="Harrison J."/>
            <person name="Moore K.A."/>
            <person name="Paszkiewicz K."/>
            <person name="Jones T."/>
            <person name="Grant M."/>
            <person name="Ambacheew D."/>
            <person name="Muzemil S."/>
            <person name="Studholme D.J."/>
        </authorList>
    </citation>
    <scope>NUCLEOTIDE SEQUENCE [LARGE SCALE GENOMIC DNA]</scope>
</reference>
<dbReference type="Proteomes" id="UP000287651">
    <property type="component" value="Unassembled WGS sequence"/>
</dbReference>
<accession>A0A427A5M1</accession>